<dbReference type="RefSeq" id="WP_322937165.1">
    <property type="nucleotide sequence ID" value="NZ_CP141059.1"/>
</dbReference>
<evidence type="ECO:0008006" key="4">
    <source>
        <dbReference type="Google" id="ProtNLM"/>
    </source>
</evidence>
<dbReference type="EMBL" id="CP141059">
    <property type="protein sequence ID" value="WQQ26056.1"/>
    <property type="molecule type" value="Genomic_DNA"/>
</dbReference>
<name>A0ABZ0ZQK3_9ACTN</name>
<accession>A0ABZ0ZQK3</accession>
<dbReference type="PROSITE" id="PS51257">
    <property type="entry name" value="PROKAR_LIPOPROTEIN"/>
    <property type="match status" value="1"/>
</dbReference>
<dbReference type="Proteomes" id="UP001327225">
    <property type="component" value="Chromosome"/>
</dbReference>
<keyword evidence="1" id="KW-0732">Signal</keyword>
<feature type="chain" id="PRO_5045545293" description="Lipoprotein" evidence="1">
    <location>
        <begin position="20"/>
        <end position="347"/>
    </location>
</feature>
<reference evidence="3" key="1">
    <citation type="submission" date="2023-12" db="EMBL/GenBank/DDBJ databases">
        <title>Novel species in genus Nocardioides.</title>
        <authorList>
            <person name="Zhou H."/>
        </authorList>
    </citation>
    <scope>NUCLEOTIDE SEQUENCE [LARGE SCALE GENOMIC DNA]</scope>
    <source>
        <strain evidence="3">HM61</strain>
    </source>
</reference>
<sequence length="347" mass="37531">MRARAVIGSIVLVLSAALAACGEEQDTIKAGDLIQASADDQFKDGKEATVTLPTGRLLIHTAEPVDSATGDDTRTRQAVDAPSGAVLVPISWQYDPWDQGRLERIVDSSDTPIVDLVTDEERYRLPPPELGDEGGESFYVVVDGEAEDRSLEIEFDGVTQSVNLANGRTDAGDAAALYDIRDDALQKASCDDDERWFDSVTVSAEFTCDRFGPVLTPYAAGEWAPEGSLWLALTVQTEMRIYAEANLLGGGARFVATDVTVKPDIDGDEPTFVISADNDDDTCPSPLTTACGWSKTLIFEVPADDAEQGPLDLDVAYRMKVAIAWGGHIPPKRMKVEASEEIKLWDD</sequence>
<feature type="signal peptide" evidence="1">
    <location>
        <begin position="1"/>
        <end position="19"/>
    </location>
</feature>
<keyword evidence="3" id="KW-1185">Reference proteome</keyword>
<evidence type="ECO:0000313" key="2">
    <source>
        <dbReference type="EMBL" id="WQQ26056.1"/>
    </source>
</evidence>
<organism evidence="2 3">
    <name type="scientific">Nocardioides bizhenqiangii</name>
    <dbReference type="NCBI Taxonomy" id="3095076"/>
    <lineage>
        <taxon>Bacteria</taxon>
        <taxon>Bacillati</taxon>
        <taxon>Actinomycetota</taxon>
        <taxon>Actinomycetes</taxon>
        <taxon>Propionibacteriales</taxon>
        <taxon>Nocardioidaceae</taxon>
        <taxon>Nocardioides</taxon>
    </lineage>
</organism>
<protein>
    <recommendedName>
        <fullName evidence="4">Lipoprotein</fullName>
    </recommendedName>
</protein>
<proteinExistence type="predicted"/>
<evidence type="ECO:0000313" key="3">
    <source>
        <dbReference type="Proteomes" id="UP001327225"/>
    </source>
</evidence>
<gene>
    <name evidence="2" type="ORF">SHK19_19085</name>
</gene>
<evidence type="ECO:0000256" key="1">
    <source>
        <dbReference type="SAM" id="SignalP"/>
    </source>
</evidence>